<keyword evidence="4 5" id="KW-0648">Protein biosynthesis</keyword>
<evidence type="ECO:0000313" key="10">
    <source>
        <dbReference type="Ensembl" id="ENSLACP00000016687.2"/>
    </source>
</evidence>
<dbReference type="CDD" id="cd03044">
    <property type="entry name" value="GST_N_EF1Bgamma"/>
    <property type="match status" value="1"/>
</dbReference>
<dbReference type="InterPro" id="IPR004045">
    <property type="entry name" value="Glutathione_S-Trfase_N"/>
</dbReference>
<evidence type="ECO:0000259" key="9">
    <source>
        <dbReference type="PROSITE" id="PS50405"/>
    </source>
</evidence>
<dbReference type="eggNOG" id="KOG1627">
    <property type="taxonomic scope" value="Eukaryota"/>
</dbReference>
<dbReference type="InterPro" id="IPR036249">
    <property type="entry name" value="Thioredoxin-like_sf"/>
</dbReference>
<dbReference type="Gene3D" id="3.30.70.1010">
    <property type="entry name" value="Translation elongation factor EF1B, gamma chain, conserved domain"/>
    <property type="match status" value="1"/>
</dbReference>
<dbReference type="HOGENOM" id="CLU_011226_3_1_1"/>
<dbReference type="Pfam" id="PF02798">
    <property type="entry name" value="GST_N"/>
    <property type="match status" value="1"/>
</dbReference>
<reference evidence="11" key="1">
    <citation type="submission" date="2011-08" db="EMBL/GenBank/DDBJ databases">
        <title>The draft genome of Latimeria chalumnae.</title>
        <authorList>
            <person name="Di Palma F."/>
            <person name="Alfoldi J."/>
            <person name="Johnson J."/>
            <person name="Berlin A."/>
            <person name="Gnerre S."/>
            <person name="Jaffe D."/>
            <person name="MacCallum I."/>
            <person name="Young S."/>
            <person name="Walker B.J."/>
            <person name="Lander E."/>
            <person name="Lindblad-Toh K."/>
        </authorList>
    </citation>
    <scope>NUCLEOTIDE SEQUENCE [LARGE SCALE GENOMIC DNA]</scope>
    <source>
        <strain evidence="11">Wild caught</strain>
    </source>
</reference>
<protein>
    <submittedName>
        <fullName evidence="10">Eukaryotic translation elongation factor 1 gamma</fullName>
    </submittedName>
</protein>
<dbReference type="GeneTree" id="ENSGT00390000007552"/>
<dbReference type="EMBL" id="AFYH01015803">
    <property type="status" value="NOT_ANNOTATED_CDS"/>
    <property type="molecule type" value="Genomic_DNA"/>
</dbReference>
<dbReference type="Gene3D" id="3.40.30.10">
    <property type="entry name" value="Glutaredoxin"/>
    <property type="match status" value="1"/>
</dbReference>
<dbReference type="OMA" id="TQYFSWT"/>
<dbReference type="AlphaFoldDB" id="H3B466"/>
<dbReference type="STRING" id="7897.ENSLACP00000016687"/>
<organism evidence="10 11">
    <name type="scientific">Latimeria chalumnae</name>
    <name type="common">Coelacanth</name>
    <dbReference type="NCBI Taxonomy" id="7897"/>
    <lineage>
        <taxon>Eukaryota</taxon>
        <taxon>Metazoa</taxon>
        <taxon>Chordata</taxon>
        <taxon>Craniata</taxon>
        <taxon>Vertebrata</taxon>
        <taxon>Euteleostomi</taxon>
        <taxon>Coelacanthiformes</taxon>
        <taxon>Coelacanthidae</taxon>
        <taxon>Latimeria</taxon>
    </lineage>
</organism>
<dbReference type="Bgee" id="ENSLACG00000014700">
    <property type="expression patterns" value="Expressed in chordate pharynx and 6 other cell types or tissues"/>
</dbReference>
<dbReference type="PANTHER" id="PTHR43986:SF1">
    <property type="entry name" value="ELONGATION FACTOR 1-GAMMA"/>
    <property type="match status" value="1"/>
</dbReference>
<dbReference type="GO" id="GO:0005737">
    <property type="term" value="C:cytoplasm"/>
    <property type="evidence" value="ECO:0007669"/>
    <property type="project" value="TreeGrafter"/>
</dbReference>
<dbReference type="InterPro" id="IPR040079">
    <property type="entry name" value="Glutathione_S-Trfase"/>
</dbReference>
<sequence length="439" mass="50635">MLKGSFFTLYTYPENWRAFKALIAAQYSGATVKVQSTPPQFHFGQSNKTPEFLQKFPLGKVPAFEGDDGFCVFESNAIAHYVSNDELRGSSKVAAAQVIQWMSFADSEIVPPASTWVFPTLGIMQYNKQATEHAKEEVKKVLGVLDLHLQTRTFLVGERVTLADIAVVCSLLWLYKQVLEPSFRQLYVNVNRWFVTCVNQPQFKAVLGEVKLCEKMAQFDAKKFAELQPKKEAPKKEKSTKEQKQQEKKQDKKKEEKKATAEEEMDESDQAIAAEPKPKDPFAHLPKSSFIMDEFKRKYSNEDTLTVALPYFWEHFDKEGWSIWYGEYKYPDELTQTFMSCNLISGMFQRLDKLRKTGFASVILFGSNNDSSISGIWVFRGQDLAFELSLDWQVDYESYSWHKLDVDSEECKTMVKEYFAWEGEFKHVGKPFNQGKIFK</sequence>
<dbReference type="SFLD" id="SFLDG00358">
    <property type="entry name" value="Main_(cytGST)"/>
    <property type="match status" value="1"/>
</dbReference>
<comment type="function">
    <text evidence="1">Probably plays a role in anchoring the complex to other cellular components.</text>
</comment>
<gene>
    <name evidence="10" type="primary">EEF1G</name>
</gene>
<dbReference type="Pfam" id="PF00647">
    <property type="entry name" value="EF1G"/>
    <property type="match status" value="1"/>
</dbReference>
<dbReference type="GO" id="GO:0003746">
    <property type="term" value="F:translation elongation factor activity"/>
    <property type="evidence" value="ECO:0007669"/>
    <property type="project" value="UniProtKB-UniRule"/>
</dbReference>
<evidence type="ECO:0000256" key="2">
    <source>
        <dbReference type="ARBA" id="ARBA00011237"/>
    </source>
</evidence>
<dbReference type="PANTHER" id="PTHR43986">
    <property type="entry name" value="ELONGATION FACTOR 1-GAMMA"/>
    <property type="match status" value="1"/>
</dbReference>
<dbReference type="SUPFAM" id="SSF47616">
    <property type="entry name" value="GST C-terminal domain-like"/>
    <property type="match status" value="1"/>
</dbReference>
<dbReference type="PROSITE" id="PS50405">
    <property type="entry name" value="GST_CTER"/>
    <property type="match status" value="1"/>
</dbReference>
<accession>H3B466</accession>
<dbReference type="eggNOG" id="KOG0867">
    <property type="taxonomic scope" value="Eukaryota"/>
</dbReference>
<dbReference type="InterPro" id="IPR036433">
    <property type="entry name" value="EF1B_G_C_sf"/>
</dbReference>
<evidence type="ECO:0000256" key="6">
    <source>
        <dbReference type="SAM" id="MobiDB-lite"/>
    </source>
</evidence>
<evidence type="ECO:0000259" key="7">
    <source>
        <dbReference type="PROSITE" id="PS50040"/>
    </source>
</evidence>
<evidence type="ECO:0000256" key="3">
    <source>
        <dbReference type="ARBA" id="ARBA00022768"/>
    </source>
</evidence>
<proteinExistence type="predicted"/>
<dbReference type="GO" id="GO:0005634">
    <property type="term" value="C:nucleus"/>
    <property type="evidence" value="ECO:0007669"/>
    <property type="project" value="TreeGrafter"/>
</dbReference>
<dbReference type="InterPro" id="IPR010987">
    <property type="entry name" value="Glutathione-S-Trfase_C-like"/>
</dbReference>
<dbReference type="Gene3D" id="1.20.1050.10">
    <property type="match status" value="1"/>
</dbReference>
<feature type="domain" description="EF-1-gamma C-terminal" evidence="7">
    <location>
        <begin position="278"/>
        <end position="439"/>
    </location>
</feature>
<keyword evidence="3 5" id="KW-0251">Elongation factor</keyword>
<evidence type="ECO:0000256" key="5">
    <source>
        <dbReference type="PROSITE-ProRule" id="PRU00519"/>
    </source>
</evidence>
<feature type="compositionally biased region" description="Basic and acidic residues" evidence="6">
    <location>
        <begin position="230"/>
        <end position="261"/>
    </location>
</feature>
<dbReference type="CDD" id="cd03181">
    <property type="entry name" value="GST_C_EF1Bgamma_like"/>
    <property type="match status" value="1"/>
</dbReference>
<evidence type="ECO:0000256" key="1">
    <source>
        <dbReference type="ARBA" id="ARBA00003468"/>
    </source>
</evidence>
<comment type="subunit">
    <text evidence="2">EF-1 is composed of four subunits: alpha, beta, delta, and gamma.</text>
</comment>
<dbReference type="FunFam" id="1.20.1050.10:FF:000021">
    <property type="entry name" value="Elongation factor 1-gamma"/>
    <property type="match status" value="1"/>
</dbReference>
<dbReference type="EMBL" id="AFYH01015802">
    <property type="status" value="NOT_ANNOTATED_CDS"/>
    <property type="molecule type" value="Genomic_DNA"/>
</dbReference>
<feature type="domain" description="GST N-terminal" evidence="8">
    <location>
        <begin position="5"/>
        <end position="90"/>
    </location>
</feature>
<evidence type="ECO:0000256" key="4">
    <source>
        <dbReference type="ARBA" id="ARBA00022917"/>
    </source>
</evidence>
<dbReference type="Pfam" id="PF00043">
    <property type="entry name" value="GST_C"/>
    <property type="match status" value="1"/>
</dbReference>
<dbReference type="FunCoup" id="H3B466">
    <property type="interactions" value="2448"/>
</dbReference>
<dbReference type="SFLD" id="SFLDS00019">
    <property type="entry name" value="Glutathione_Transferase_(cytos"/>
    <property type="match status" value="1"/>
</dbReference>
<evidence type="ECO:0000313" key="11">
    <source>
        <dbReference type="Proteomes" id="UP000008672"/>
    </source>
</evidence>
<dbReference type="Ensembl" id="ENSLACT00000016802.2">
    <property type="protein sequence ID" value="ENSLACP00000016687.2"/>
    <property type="gene ID" value="ENSLACG00000014700.2"/>
</dbReference>
<reference evidence="10" key="3">
    <citation type="submission" date="2025-09" db="UniProtKB">
        <authorList>
            <consortium name="Ensembl"/>
        </authorList>
    </citation>
    <scope>IDENTIFICATION</scope>
</reference>
<evidence type="ECO:0000259" key="8">
    <source>
        <dbReference type="PROSITE" id="PS50404"/>
    </source>
</evidence>
<dbReference type="SUPFAM" id="SSF52833">
    <property type="entry name" value="Thioredoxin-like"/>
    <property type="match status" value="1"/>
</dbReference>
<dbReference type="PROSITE" id="PS50040">
    <property type="entry name" value="EF1G_C"/>
    <property type="match status" value="1"/>
</dbReference>
<dbReference type="PROSITE" id="PS50404">
    <property type="entry name" value="GST_NTER"/>
    <property type="match status" value="1"/>
</dbReference>
<feature type="domain" description="GST C-terminal" evidence="9">
    <location>
        <begin position="91"/>
        <end position="219"/>
    </location>
</feature>
<dbReference type="InParanoid" id="H3B466"/>
<dbReference type="InterPro" id="IPR001662">
    <property type="entry name" value="EF1B_G_C"/>
</dbReference>
<dbReference type="FunFam" id="3.40.30.10:FF:000088">
    <property type="entry name" value="Elongation factor 1-gamma"/>
    <property type="match status" value="1"/>
</dbReference>
<dbReference type="InterPro" id="IPR036282">
    <property type="entry name" value="Glutathione-S-Trfase_C_sf"/>
</dbReference>
<keyword evidence="11" id="KW-1185">Reference proteome</keyword>
<dbReference type="InterPro" id="IPR050802">
    <property type="entry name" value="EF-GSTs"/>
</dbReference>
<feature type="region of interest" description="Disordered" evidence="6">
    <location>
        <begin position="230"/>
        <end position="281"/>
    </location>
</feature>
<dbReference type="SUPFAM" id="SSF89942">
    <property type="entry name" value="eEF1-gamma domain"/>
    <property type="match status" value="1"/>
</dbReference>
<dbReference type="FunFam" id="3.30.70.1010:FF:000001">
    <property type="entry name" value="Elongation factor 1-gamma 1"/>
    <property type="match status" value="1"/>
</dbReference>
<dbReference type="SMART" id="SM01183">
    <property type="entry name" value="EF1G"/>
    <property type="match status" value="1"/>
</dbReference>
<dbReference type="InterPro" id="IPR004046">
    <property type="entry name" value="GST_C"/>
</dbReference>
<dbReference type="EMBL" id="AFYH01015801">
    <property type="status" value="NOT_ANNOTATED_CDS"/>
    <property type="molecule type" value="Genomic_DNA"/>
</dbReference>
<dbReference type="Proteomes" id="UP000008672">
    <property type="component" value="Unassembled WGS sequence"/>
</dbReference>
<reference evidence="10" key="2">
    <citation type="submission" date="2025-08" db="UniProtKB">
        <authorList>
            <consortium name="Ensembl"/>
        </authorList>
    </citation>
    <scope>IDENTIFICATION</scope>
</reference>
<name>H3B466_LATCH</name>